<dbReference type="EMBL" id="LZDH01000056">
    <property type="protein sequence ID" value="OBS30214.1"/>
    <property type="molecule type" value="Genomic_DNA"/>
</dbReference>
<feature type="transmembrane region" description="Helical" evidence="1">
    <location>
        <begin position="21"/>
        <end position="41"/>
    </location>
</feature>
<evidence type="ECO:0008006" key="4">
    <source>
        <dbReference type="Google" id="ProtNLM"/>
    </source>
</evidence>
<evidence type="ECO:0000256" key="1">
    <source>
        <dbReference type="SAM" id="Phobius"/>
    </source>
</evidence>
<dbReference type="OrthoDB" id="5767052at2"/>
<sequence length="311" mass="35819">MHTPQPPRPAPPHRWRAMGRWVAVGAVAVAAAGCSVIGLAYNRLPTVVMWRLDSLWDLDATQRQGLDEATRRWHQWHRREQLPAIAALLRRWQTLVIGPLDADTVCREADAVRALLRQAADRTVDDLAHWLPTLTDAQLAHWRERLAEGDREWRRDWGESDIDRGVRLGRTRERLEMFYGRLDETQRRWLRERLRAVDPRPDRAWAERQRRQNDWLETARRLRGQAPDVAVAEVRALWARTWQSPDPVLAAHQAAVWVEGCSWLADWHAQATPEQRARAASQLQAYERDIRALIPNGSPPNASLSRAIAGP</sequence>
<name>A0A1A6DTV7_9BURK</name>
<dbReference type="Pfam" id="PF19795">
    <property type="entry name" value="DUF6279"/>
    <property type="match status" value="1"/>
</dbReference>
<keyword evidence="3" id="KW-1185">Reference proteome</keyword>
<keyword evidence="1" id="KW-0472">Membrane</keyword>
<gene>
    <name evidence="2" type="ORF">A9O67_03930</name>
</gene>
<proteinExistence type="predicted"/>
<protein>
    <recommendedName>
        <fullName evidence="4">Lipoprotein</fullName>
    </recommendedName>
</protein>
<dbReference type="STRING" id="1101373.A9O67_03930"/>
<accession>A0A1A6DTV7</accession>
<dbReference type="Proteomes" id="UP000091969">
    <property type="component" value="Unassembled WGS sequence"/>
</dbReference>
<evidence type="ECO:0000313" key="3">
    <source>
        <dbReference type="Proteomes" id="UP000091969"/>
    </source>
</evidence>
<keyword evidence="1" id="KW-0812">Transmembrane</keyword>
<keyword evidence="1" id="KW-1133">Transmembrane helix</keyword>
<evidence type="ECO:0000313" key="2">
    <source>
        <dbReference type="EMBL" id="OBS30214.1"/>
    </source>
</evidence>
<dbReference type="RefSeq" id="WP_068608439.1">
    <property type="nucleotide sequence ID" value="NZ_LZDH01000056.1"/>
</dbReference>
<organism evidence="2 3">
    <name type="scientific">Tepidimonas fonticaldi</name>
    <dbReference type="NCBI Taxonomy" id="1101373"/>
    <lineage>
        <taxon>Bacteria</taxon>
        <taxon>Pseudomonadati</taxon>
        <taxon>Pseudomonadota</taxon>
        <taxon>Betaproteobacteria</taxon>
        <taxon>Burkholderiales</taxon>
        <taxon>Tepidimonas</taxon>
    </lineage>
</organism>
<comment type="caution">
    <text evidence="2">The sequence shown here is derived from an EMBL/GenBank/DDBJ whole genome shotgun (WGS) entry which is preliminary data.</text>
</comment>
<dbReference type="AlphaFoldDB" id="A0A1A6DTV7"/>
<reference evidence="2 3" key="1">
    <citation type="submission" date="2016-06" db="EMBL/GenBank/DDBJ databases">
        <title>Genome sequence of Tepidimonas fonticaldi PL17.</title>
        <authorList>
            <person name="Pinnaka A.K."/>
        </authorList>
    </citation>
    <scope>NUCLEOTIDE SEQUENCE [LARGE SCALE GENOMIC DNA]</scope>
    <source>
        <strain evidence="2 3">PL17</strain>
    </source>
</reference>